<evidence type="ECO:0000256" key="1">
    <source>
        <dbReference type="SAM" id="MobiDB-lite"/>
    </source>
</evidence>
<evidence type="ECO:0000313" key="2">
    <source>
        <dbReference type="EMBL" id="CEL11154.1"/>
    </source>
</evidence>
<gene>
    <name evidence="2" type="ORF">ASPCAL14259</name>
</gene>
<organism evidence="2 3">
    <name type="scientific">Aspergillus calidoustus</name>
    <dbReference type="NCBI Taxonomy" id="454130"/>
    <lineage>
        <taxon>Eukaryota</taxon>
        <taxon>Fungi</taxon>
        <taxon>Dikarya</taxon>
        <taxon>Ascomycota</taxon>
        <taxon>Pezizomycotina</taxon>
        <taxon>Eurotiomycetes</taxon>
        <taxon>Eurotiomycetidae</taxon>
        <taxon>Eurotiales</taxon>
        <taxon>Aspergillaceae</taxon>
        <taxon>Aspergillus</taxon>
        <taxon>Aspergillus subgen. Nidulantes</taxon>
    </lineage>
</organism>
<keyword evidence="3" id="KW-1185">Reference proteome</keyword>
<protein>
    <recommendedName>
        <fullName evidence="4">Transcription factor domain-containing protein</fullName>
    </recommendedName>
</protein>
<dbReference type="OrthoDB" id="435881at2759"/>
<accession>A0A0U5GFH1</accession>
<evidence type="ECO:0008006" key="4">
    <source>
        <dbReference type="Google" id="ProtNLM"/>
    </source>
</evidence>
<dbReference type="AlphaFoldDB" id="A0A0U5GFH1"/>
<sequence length="161" mass="17422">MISDGCGTITLQTGGSPNPFSETVQATRDLAGPKSPAANGDDAQRMEIASHDVTHGENLGDLGVPLSEPVRRKVLLDVYLVHVDPILKILHRPSLCAYLNDRKNYLGYPREHPVPAALAAAVFYMATSVLSETQCLTFLAEGKQTVLTSIRAFFGQFIINV</sequence>
<feature type="compositionally biased region" description="Polar residues" evidence="1">
    <location>
        <begin position="9"/>
        <end position="23"/>
    </location>
</feature>
<evidence type="ECO:0000313" key="3">
    <source>
        <dbReference type="Proteomes" id="UP000054771"/>
    </source>
</evidence>
<name>A0A0U5GFH1_ASPCI</name>
<dbReference type="EMBL" id="CDMC01000023">
    <property type="protein sequence ID" value="CEL11154.1"/>
    <property type="molecule type" value="Genomic_DNA"/>
</dbReference>
<dbReference type="Proteomes" id="UP000054771">
    <property type="component" value="Unassembled WGS sequence"/>
</dbReference>
<proteinExistence type="predicted"/>
<feature type="region of interest" description="Disordered" evidence="1">
    <location>
        <begin position="1"/>
        <end position="23"/>
    </location>
</feature>
<reference evidence="3" key="1">
    <citation type="journal article" date="2016" name="Genome Announc.">
        <title>Draft genome sequences of fungus Aspergillus calidoustus.</title>
        <authorList>
            <person name="Horn F."/>
            <person name="Linde J."/>
            <person name="Mattern D.J."/>
            <person name="Walther G."/>
            <person name="Guthke R."/>
            <person name="Scherlach K."/>
            <person name="Martin K."/>
            <person name="Brakhage A.A."/>
            <person name="Petzke L."/>
            <person name="Valiante V."/>
        </authorList>
    </citation>
    <scope>NUCLEOTIDE SEQUENCE [LARGE SCALE GENOMIC DNA]</scope>
    <source>
        <strain evidence="3">SF006504</strain>
    </source>
</reference>